<evidence type="ECO:0000256" key="5">
    <source>
        <dbReference type="ARBA" id="ARBA00023136"/>
    </source>
</evidence>
<dbReference type="InterPro" id="IPR020845">
    <property type="entry name" value="AMP-binding_CS"/>
</dbReference>
<dbReference type="Gene3D" id="3.30.300.30">
    <property type="match status" value="1"/>
</dbReference>
<keyword evidence="5" id="KW-0472">Membrane</keyword>
<dbReference type="InterPro" id="IPR042099">
    <property type="entry name" value="ANL_N_sf"/>
</dbReference>
<evidence type="ECO:0000256" key="6">
    <source>
        <dbReference type="ARBA" id="ARBA00026121"/>
    </source>
</evidence>
<evidence type="ECO:0000313" key="12">
    <source>
        <dbReference type="Proteomes" id="UP000229498"/>
    </source>
</evidence>
<dbReference type="PROSITE" id="PS00455">
    <property type="entry name" value="AMP_BINDING"/>
    <property type="match status" value="1"/>
</dbReference>
<evidence type="ECO:0000256" key="7">
    <source>
        <dbReference type="ARBA" id="ARBA00039545"/>
    </source>
</evidence>
<dbReference type="FunFam" id="3.40.50.12780:FF:000003">
    <property type="entry name" value="Long-chain-fatty-acid--CoA ligase FadD"/>
    <property type="match status" value="1"/>
</dbReference>
<evidence type="ECO:0000259" key="9">
    <source>
        <dbReference type="Pfam" id="PF00501"/>
    </source>
</evidence>
<comment type="similarity">
    <text evidence="3">Belongs to the ATP-dependent AMP-binding enzyme family.</text>
</comment>
<gene>
    <name evidence="11" type="ORF">CVT23_03555</name>
</gene>
<dbReference type="EMBL" id="PHIG01000011">
    <property type="protein sequence ID" value="PJK30952.1"/>
    <property type="molecule type" value="Genomic_DNA"/>
</dbReference>
<dbReference type="OrthoDB" id="6187882at2"/>
<dbReference type="InterPro" id="IPR045851">
    <property type="entry name" value="AMP-bd_C_sf"/>
</dbReference>
<dbReference type="Gene3D" id="3.40.50.12780">
    <property type="entry name" value="N-terminal domain of ligase-like"/>
    <property type="match status" value="1"/>
</dbReference>
<dbReference type="Pfam" id="PF00501">
    <property type="entry name" value="AMP-binding"/>
    <property type="match status" value="1"/>
</dbReference>
<dbReference type="Proteomes" id="UP000229498">
    <property type="component" value="Unassembled WGS sequence"/>
</dbReference>
<dbReference type="SUPFAM" id="SSF56801">
    <property type="entry name" value="Acetyl-CoA synthetase-like"/>
    <property type="match status" value="1"/>
</dbReference>
<dbReference type="InterPro" id="IPR050237">
    <property type="entry name" value="ATP-dep_AMP-bd_enzyme"/>
</dbReference>
<evidence type="ECO:0000256" key="2">
    <source>
        <dbReference type="ARBA" id="ARBA00005005"/>
    </source>
</evidence>
<evidence type="ECO:0000256" key="3">
    <source>
        <dbReference type="ARBA" id="ARBA00006432"/>
    </source>
</evidence>
<dbReference type="GO" id="GO:0016020">
    <property type="term" value="C:membrane"/>
    <property type="evidence" value="ECO:0007669"/>
    <property type="project" value="UniProtKB-SubCell"/>
</dbReference>
<sequence length="574" mass="63143">MIGRTVLAEHPWLKSYPAGVQWDAPIATFPVYQILDDAVKAWPDGNALDFMGKKTTYAELSDMVDRAAKGFQALGVGPGVHVGLFLPNTPHYVVSFYGILKAGGTVVNYSPLDAEKELEHKIEDSQTDIMVTLDLVALYPQMAKMLGRTRLKKIVTGSLTDVLPWPKNWLFPLAKGKEIAKVPSDERHLTFKKLIANDGRFAPHQVTNLDETVAVLQYTGGTTGLPKGAMLTHANLTAATSMYVTNNSAGESALEEGRERILAVLPLFHIYALQINMLLAMRFGAEIILHPRFELEAVIKDLEAKDPTMFPGVPTMFNAIVNYPGIEKMDLSSLKFCASGGAPLPVEVAQKFEKLTGCKLAEGWGMTETSPAGVSTPMEGKAKPGSCGIPMPGIELKFVDVDDPAKTLPMGERGEICIKGANVMKGYWNKPEENATAFTEDGFFRTGDVGYMDEDGYLFIVDRTKDMILCGGFNVYPRNIEEAIYQHPSVEEVSVIGIHDEYRGQSPKAFIKLKKGASGFTLEELKDFLKDKLGKHEMISDMEIRAELPKTLVGKLSKKELYEEEEKKRQAAAA</sequence>
<name>A0A2M9G5G8_9PROT</name>
<dbReference type="Pfam" id="PF13193">
    <property type="entry name" value="AMP-binding_C"/>
    <property type="match status" value="1"/>
</dbReference>
<proteinExistence type="inferred from homology"/>
<keyword evidence="12" id="KW-1185">Reference proteome</keyword>
<evidence type="ECO:0000313" key="11">
    <source>
        <dbReference type="EMBL" id="PJK30952.1"/>
    </source>
</evidence>
<accession>A0A2M9G5G8</accession>
<evidence type="ECO:0000256" key="4">
    <source>
        <dbReference type="ARBA" id="ARBA00022598"/>
    </source>
</evidence>
<feature type="domain" description="AMP-dependent synthetase/ligase" evidence="9">
    <location>
        <begin position="36"/>
        <end position="428"/>
    </location>
</feature>
<dbReference type="CDD" id="cd05936">
    <property type="entry name" value="FC-FACS_FadD_like"/>
    <property type="match status" value="1"/>
</dbReference>
<evidence type="ECO:0000256" key="8">
    <source>
        <dbReference type="ARBA" id="ARBA00042773"/>
    </source>
</evidence>
<comment type="subcellular location">
    <subcellularLocation>
        <location evidence="1">Membrane</location>
        <topology evidence="1">Peripheral membrane protein</topology>
    </subcellularLocation>
</comment>
<dbReference type="EC" id="6.2.1.3" evidence="6"/>
<protein>
    <recommendedName>
        <fullName evidence="7">Long-chain-fatty-acid--CoA ligase</fullName>
        <ecNumber evidence="6">6.2.1.3</ecNumber>
    </recommendedName>
    <alternativeName>
        <fullName evidence="8">Long-chain acyl-CoA synthetase</fullName>
    </alternativeName>
</protein>
<dbReference type="GO" id="GO:0004467">
    <property type="term" value="F:long-chain fatty acid-CoA ligase activity"/>
    <property type="evidence" value="ECO:0007669"/>
    <property type="project" value="UniProtKB-EC"/>
</dbReference>
<dbReference type="PANTHER" id="PTHR43767:SF8">
    <property type="entry name" value="LONG-CHAIN-FATTY-ACID--COA LIGASE"/>
    <property type="match status" value="1"/>
</dbReference>
<organism evidence="11 12">
    <name type="scientific">Minwuia thermotolerans</name>
    <dbReference type="NCBI Taxonomy" id="2056226"/>
    <lineage>
        <taxon>Bacteria</taxon>
        <taxon>Pseudomonadati</taxon>
        <taxon>Pseudomonadota</taxon>
        <taxon>Alphaproteobacteria</taxon>
        <taxon>Minwuiales</taxon>
        <taxon>Minwuiaceae</taxon>
        <taxon>Minwuia</taxon>
    </lineage>
</organism>
<feature type="domain" description="AMP-binding enzyme C-terminal" evidence="10">
    <location>
        <begin position="480"/>
        <end position="555"/>
    </location>
</feature>
<evidence type="ECO:0000256" key="1">
    <source>
        <dbReference type="ARBA" id="ARBA00004170"/>
    </source>
</evidence>
<reference evidence="11 12" key="1">
    <citation type="submission" date="2017-11" db="EMBL/GenBank/DDBJ databases">
        <title>Draft genome sequence of Rhizobiales bacterium SY3-13.</title>
        <authorList>
            <person name="Sun C."/>
        </authorList>
    </citation>
    <scope>NUCLEOTIDE SEQUENCE [LARGE SCALE GENOMIC DNA]</scope>
    <source>
        <strain evidence="11 12">SY3-13</strain>
    </source>
</reference>
<dbReference type="PANTHER" id="PTHR43767">
    <property type="entry name" value="LONG-CHAIN-FATTY-ACID--COA LIGASE"/>
    <property type="match status" value="1"/>
</dbReference>
<dbReference type="AlphaFoldDB" id="A0A2M9G5G8"/>
<dbReference type="InterPro" id="IPR000873">
    <property type="entry name" value="AMP-dep_synth/lig_dom"/>
</dbReference>
<comment type="caution">
    <text evidence="11">The sequence shown here is derived from an EMBL/GenBank/DDBJ whole genome shotgun (WGS) entry which is preliminary data.</text>
</comment>
<comment type="pathway">
    <text evidence="2">Lipid metabolism; fatty acid beta-oxidation.</text>
</comment>
<dbReference type="InterPro" id="IPR025110">
    <property type="entry name" value="AMP-bd_C"/>
</dbReference>
<keyword evidence="4 11" id="KW-0436">Ligase</keyword>
<evidence type="ECO:0000259" key="10">
    <source>
        <dbReference type="Pfam" id="PF13193"/>
    </source>
</evidence>